<keyword evidence="2" id="KW-1185">Reference proteome</keyword>
<accession>A0AA35KIM0</accession>
<name>A0AA35KIM0_9SAUR</name>
<gene>
    <name evidence="1" type="ORF">PODLI_1B023622</name>
</gene>
<organism evidence="1 2">
    <name type="scientific">Podarcis lilfordi</name>
    <name type="common">Lilford's wall lizard</name>
    <dbReference type="NCBI Taxonomy" id="74358"/>
    <lineage>
        <taxon>Eukaryota</taxon>
        <taxon>Metazoa</taxon>
        <taxon>Chordata</taxon>
        <taxon>Craniata</taxon>
        <taxon>Vertebrata</taxon>
        <taxon>Euteleostomi</taxon>
        <taxon>Lepidosauria</taxon>
        <taxon>Squamata</taxon>
        <taxon>Bifurcata</taxon>
        <taxon>Unidentata</taxon>
        <taxon>Episquamata</taxon>
        <taxon>Laterata</taxon>
        <taxon>Lacertibaenia</taxon>
        <taxon>Lacertidae</taxon>
        <taxon>Podarcis</taxon>
    </lineage>
</organism>
<sequence>MIHGTFYSVAPCGFRGSPGLKQGWLTCVCPDVARLQSSLITGYAGWSQFELEIDKSAKPLVSHPGFKQLHLQQPKFLFPSQQILVTPCQKVSISQKAQVHINHSEAFAFDVLQTCSQ</sequence>
<dbReference type="AlphaFoldDB" id="A0AA35KIM0"/>
<reference evidence="1" key="1">
    <citation type="submission" date="2022-12" db="EMBL/GenBank/DDBJ databases">
        <authorList>
            <person name="Alioto T."/>
            <person name="Alioto T."/>
            <person name="Gomez Garrido J."/>
        </authorList>
    </citation>
    <scope>NUCLEOTIDE SEQUENCE</scope>
</reference>
<protein>
    <submittedName>
        <fullName evidence="1">Uncharacterized protein</fullName>
    </submittedName>
</protein>
<dbReference type="Proteomes" id="UP001178461">
    <property type="component" value="Chromosome 7"/>
</dbReference>
<dbReference type="EMBL" id="OX395132">
    <property type="protein sequence ID" value="CAI5779001.1"/>
    <property type="molecule type" value="Genomic_DNA"/>
</dbReference>
<evidence type="ECO:0000313" key="2">
    <source>
        <dbReference type="Proteomes" id="UP001178461"/>
    </source>
</evidence>
<proteinExistence type="predicted"/>
<evidence type="ECO:0000313" key="1">
    <source>
        <dbReference type="EMBL" id="CAI5779001.1"/>
    </source>
</evidence>